<dbReference type="SMART" id="SM00256">
    <property type="entry name" value="FBOX"/>
    <property type="match status" value="1"/>
</dbReference>
<dbReference type="Gene3D" id="1.20.1280.50">
    <property type="match status" value="1"/>
</dbReference>
<evidence type="ECO:0000313" key="2">
    <source>
        <dbReference type="EMBL" id="KAL2455516.1"/>
    </source>
</evidence>
<dbReference type="PANTHER" id="PTHR31215">
    <property type="entry name" value="OS05G0510400 PROTEIN-RELATED"/>
    <property type="match status" value="1"/>
</dbReference>
<dbReference type="InterPro" id="IPR001810">
    <property type="entry name" value="F-box_dom"/>
</dbReference>
<dbReference type="AlphaFoldDB" id="A0ABD1NY78"/>
<protein>
    <submittedName>
        <fullName evidence="2">F-box protein</fullName>
    </submittedName>
</protein>
<dbReference type="SUPFAM" id="SSF81383">
    <property type="entry name" value="F-box domain"/>
    <property type="match status" value="1"/>
</dbReference>
<accession>A0ABD1NY78</accession>
<dbReference type="PROSITE" id="PS50181">
    <property type="entry name" value="FBOX"/>
    <property type="match status" value="1"/>
</dbReference>
<dbReference type="InterPro" id="IPR044809">
    <property type="entry name" value="AUF1-like"/>
</dbReference>
<evidence type="ECO:0000259" key="1">
    <source>
        <dbReference type="PROSITE" id="PS50181"/>
    </source>
</evidence>
<organism evidence="2 3">
    <name type="scientific">Abeliophyllum distichum</name>
    <dbReference type="NCBI Taxonomy" id="126358"/>
    <lineage>
        <taxon>Eukaryota</taxon>
        <taxon>Viridiplantae</taxon>
        <taxon>Streptophyta</taxon>
        <taxon>Embryophyta</taxon>
        <taxon>Tracheophyta</taxon>
        <taxon>Spermatophyta</taxon>
        <taxon>Magnoliopsida</taxon>
        <taxon>eudicotyledons</taxon>
        <taxon>Gunneridae</taxon>
        <taxon>Pentapetalae</taxon>
        <taxon>asterids</taxon>
        <taxon>lamiids</taxon>
        <taxon>Lamiales</taxon>
        <taxon>Oleaceae</taxon>
        <taxon>Forsythieae</taxon>
        <taxon>Abeliophyllum</taxon>
    </lineage>
</organism>
<sequence length="326" mass="37490">MMKLKNNEATDEGDSFSRLPDEVLISIFTKLSDLTSLFQCSLVCKRFASTMSHIQSIALTDLPSSEVGSFQSHKNECKLFQEILCISSEEIPRYIQSLSIQKLNFIIFLQKFKKLESIYLEFSCPRNISNSPFLKWKAKFASTRVEFQSFVSLLAASLRKETASACELVEEQENQEISREFLEELHDGYELSLMQCREWVYILCLLIKCHHSLKSVTVTNFENQGKLVLRDEQLNMWRNSLLKEETLDLEVSNVMNIASVPLLLLPSSGYVMKDVFLVIVKSPAESHDDVGEEDIITWDFEEEDKVLGEAVKEILMNHRISKIDFT</sequence>
<dbReference type="CDD" id="cd09917">
    <property type="entry name" value="F-box_SF"/>
    <property type="match status" value="1"/>
</dbReference>
<comment type="caution">
    <text evidence="2">The sequence shown here is derived from an EMBL/GenBank/DDBJ whole genome shotgun (WGS) entry which is preliminary data.</text>
</comment>
<proteinExistence type="predicted"/>
<dbReference type="Proteomes" id="UP001604336">
    <property type="component" value="Unassembled WGS sequence"/>
</dbReference>
<dbReference type="Pfam" id="PF12937">
    <property type="entry name" value="F-box-like"/>
    <property type="match status" value="1"/>
</dbReference>
<keyword evidence="3" id="KW-1185">Reference proteome</keyword>
<gene>
    <name evidence="2" type="ORF">Adt_47239</name>
</gene>
<name>A0ABD1NY78_9LAMI</name>
<dbReference type="InterPro" id="IPR036047">
    <property type="entry name" value="F-box-like_dom_sf"/>
</dbReference>
<feature type="domain" description="F-box" evidence="1">
    <location>
        <begin position="13"/>
        <end position="62"/>
    </location>
</feature>
<reference evidence="3" key="1">
    <citation type="submission" date="2024-07" db="EMBL/GenBank/DDBJ databases">
        <title>Two chromosome-level genome assemblies of Korean endemic species Abeliophyllum distichum and Forsythia ovata (Oleaceae).</title>
        <authorList>
            <person name="Jang H."/>
        </authorList>
    </citation>
    <scope>NUCLEOTIDE SEQUENCE [LARGE SCALE GENOMIC DNA]</scope>
</reference>
<evidence type="ECO:0000313" key="3">
    <source>
        <dbReference type="Proteomes" id="UP001604336"/>
    </source>
</evidence>
<dbReference type="EMBL" id="JBFOLK010000178">
    <property type="protein sequence ID" value="KAL2455516.1"/>
    <property type="molecule type" value="Genomic_DNA"/>
</dbReference>